<dbReference type="InterPro" id="IPR044946">
    <property type="entry name" value="Restrct_endonuc_typeI_TRD_sf"/>
</dbReference>
<dbReference type="EC" id="3.1.21.3" evidence="5"/>
<comment type="similarity">
    <text evidence="1">Belongs to the type-I restriction system S methylase family.</text>
</comment>
<organism evidence="5 6">
    <name type="scientific">Arthrobacter rhombi</name>
    <dbReference type="NCBI Taxonomy" id="71253"/>
    <lineage>
        <taxon>Bacteria</taxon>
        <taxon>Bacillati</taxon>
        <taxon>Actinomycetota</taxon>
        <taxon>Actinomycetes</taxon>
        <taxon>Micrococcales</taxon>
        <taxon>Micrococcaceae</taxon>
        <taxon>Arthrobacter</taxon>
    </lineage>
</organism>
<accession>A0A1R4FPR8</accession>
<dbReference type="InterPro" id="IPR052021">
    <property type="entry name" value="Type-I_RS_S_subunit"/>
</dbReference>
<dbReference type="SUPFAM" id="SSF116734">
    <property type="entry name" value="DNA methylase specificity domain"/>
    <property type="match status" value="2"/>
</dbReference>
<dbReference type="InterPro" id="IPR000055">
    <property type="entry name" value="Restrct_endonuc_typeI_TRD"/>
</dbReference>
<keyword evidence="6" id="KW-1185">Reference proteome</keyword>
<name>A0A1R4FPR8_9MICC</name>
<dbReference type="Gene3D" id="1.10.287.1120">
    <property type="entry name" value="Bipartite methylase S protein"/>
    <property type="match status" value="1"/>
</dbReference>
<evidence type="ECO:0000256" key="2">
    <source>
        <dbReference type="ARBA" id="ARBA00022747"/>
    </source>
</evidence>
<feature type="domain" description="Type I restriction modification DNA specificity" evidence="4">
    <location>
        <begin position="21"/>
        <end position="186"/>
    </location>
</feature>
<dbReference type="PANTHER" id="PTHR30408">
    <property type="entry name" value="TYPE-1 RESTRICTION ENZYME ECOKI SPECIFICITY PROTEIN"/>
    <property type="match status" value="1"/>
</dbReference>
<dbReference type="Pfam" id="PF01420">
    <property type="entry name" value="Methylase_S"/>
    <property type="match status" value="1"/>
</dbReference>
<reference evidence="5 6" key="1">
    <citation type="submission" date="2017-02" db="EMBL/GenBank/DDBJ databases">
        <authorList>
            <person name="Peterson S.W."/>
        </authorList>
    </citation>
    <scope>NUCLEOTIDE SEQUENCE [LARGE SCALE GENOMIC DNA]</scope>
    <source>
        <strain evidence="5 6">B Ar 00.02</strain>
    </source>
</reference>
<dbReference type="PANTHER" id="PTHR30408:SF12">
    <property type="entry name" value="TYPE I RESTRICTION ENZYME MJAVIII SPECIFICITY SUBUNIT"/>
    <property type="match status" value="1"/>
</dbReference>
<evidence type="ECO:0000313" key="5">
    <source>
        <dbReference type="EMBL" id="SJM57916.1"/>
    </source>
</evidence>
<keyword evidence="3" id="KW-0238">DNA-binding</keyword>
<dbReference type="EMBL" id="FUHW01000021">
    <property type="protein sequence ID" value="SJM57916.1"/>
    <property type="molecule type" value="Genomic_DNA"/>
</dbReference>
<evidence type="ECO:0000259" key="4">
    <source>
        <dbReference type="Pfam" id="PF01420"/>
    </source>
</evidence>
<keyword evidence="5" id="KW-0378">Hydrolase</keyword>
<dbReference type="GO" id="GO:0009307">
    <property type="term" value="P:DNA restriction-modification system"/>
    <property type="evidence" value="ECO:0007669"/>
    <property type="project" value="UniProtKB-KW"/>
</dbReference>
<dbReference type="AlphaFoldDB" id="A0A1R4FPR8"/>
<evidence type="ECO:0000256" key="1">
    <source>
        <dbReference type="ARBA" id="ARBA00010923"/>
    </source>
</evidence>
<dbReference type="GO" id="GO:0003677">
    <property type="term" value="F:DNA binding"/>
    <property type="evidence" value="ECO:0007669"/>
    <property type="project" value="UniProtKB-KW"/>
</dbReference>
<dbReference type="Proteomes" id="UP000195913">
    <property type="component" value="Unassembled WGS sequence"/>
</dbReference>
<keyword evidence="2" id="KW-0680">Restriction system</keyword>
<proteinExistence type="inferred from homology"/>
<protein>
    <submittedName>
        <fullName evidence="5">Type I restriction-modification system, specificity subunit S</fullName>
        <ecNumber evidence="5">3.1.21.3</ecNumber>
    </submittedName>
</protein>
<gene>
    <name evidence="5" type="ORF">FM101_05125</name>
</gene>
<sequence>MSLKPYPEYINSGTEWLGEIPATWSVSPVKHLAHLLAGGTPESDNLRYWTNDGGINWVAIGDMSSRDLVHSTARQITQEGQRTKSLPVAPPSTVLFAMYASVGEVSILGIHAAWNQALLGFRVNSSRANSKFLFYALKAVSKWLPVFYRRNTQNNLNAEQVGNLRLPLPPLPEQSMIIDYLDRETAEIDAFIADQEQLISLLSERRTATITHAVTKGLNPNTRMKDSGASWLGELPSHWSITKIKYLGDIKYGLGEPPVYCEEGVPLIRATNVSAGTITPQKLVYVNPEDIPASKIFWLRNGDIIVVRSGALTGDSAIIPLQYEGSIAGFDMVFRANKTTDPNFVQYTLLAPYVKSAQIDQIRIRAAQPHLNSEELGDCLITTPPYAEQNAISDYLERETGEIDAAMAEAREAIALSKERRAAMISAAVTGKIDVRGMGPSANVGEAVSVGVA</sequence>
<dbReference type="GO" id="GO:0009035">
    <property type="term" value="F:type I site-specific deoxyribonuclease activity"/>
    <property type="evidence" value="ECO:0007669"/>
    <property type="project" value="UniProtKB-EC"/>
</dbReference>
<evidence type="ECO:0000256" key="3">
    <source>
        <dbReference type="ARBA" id="ARBA00023125"/>
    </source>
</evidence>
<dbReference type="Gene3D" id="3.90.220.20">
    <property type="entry name" value="DNA methylase specificity domains"/>
    <property type="match status" value="2"/>
</dbReference>
<evidence type="ECO:0000313" key="6">
    <source>
        <dbReference type="Proteomes" id="UP000195913"/>
    </source>
</evidence>
<dbReference type="RefSeq" id="WP_086996399.1">
    <property type="nucleotide sequence ID" value="NZ_FUHW01000021.1"/>
</dbReference>